<dbReference type="PRINTS" id="PR00420">
    <property type="entry name" value="RNGMNOXGNASE"/>
</dbReference>
<keyword evidence="2" id="KW-0503">Monooxygenase</keyword>
<reference evidence="5" key="1">
    <citation type="journal article" date="2019" name="Int. J. Syst. Evol. Microbiol.">
        <title>The Global Catalogue of Microorganisms (GCM) 10K type strain sequencing project: providing services to taxonomists for standard genome sequencing and annotation.</title>
        <authorList>
            <consortium name="The Broad Institute Genomics Platform"/>
            <consortium name="The Broad Institute Genome Sequencing Center for Infectious Disease"/>
            <person name="Wu L."/>
            <person name="Ma J."/>
        </authorList>
    </citation>
    <scope>NUCLEOTIDE SEQUENCE [LARGE SCALE GENOMIC DNA]</scope>
    <source>
        <strain evidence="5">JCM 4594</strain>
    </source>
</reference>
<accession>A0ABQ2ZVM1</accession>
<evidence type="ECO:0000313" key="5">
    <source>
        <dbReference type="Proteomes" id="UP000600946"/>
    </source>
</evidence>
<evidence type="ECO:0000256" key="2">
    <source>
        <dbReference type="ARBA" id="ARBA00023033"/>
    </source>
</evidence>
<sequence length="381" mass="41448">MKRRILIIGGGIGGLAAGAALGQQGIETTVVEIQSENVVAGVGINIPGNALRALKQLGLLDEVLDHGFTFDRVDFHDSASRLLLGLRSKLGVGGVPANCAIQRRDLARILEKACVDVGTTVRYGTSVAEMQHTADGGVSATLTDGSTEHYDLVVAFDGIRSSFRKAALGVEPRFTGYSVWRVAIERHPDVTRNMYFQGMGTKAGLFPLNTDVMYLLHVTPEPDNPRHQKERFYGHLAERLAGYTGLIGELRDSIKPDDDIVYAPIEEVLLPLPWYHEGLLLLGDAAHAMAPHRTQGAAMAIEDAAVLGDVLGRDGELRGLLAEFQERRFPRAKIAQDASRNILLAEMNTVDQASLDRQTDFLRNGLEVVAHQVDDALNQPF</sequence>
<name>A0ABQ2ZVM1_9ACTN</name>
<comment type="caution">
    <text evidence="4">The sequence shown here is derived from an EMBL/GenBank/DDBJ whole genome shotgun (WGS) entry which is preliminary data.</text>
</comment>
<evidence type="ECO:0000259" key="3">
    <source>
        <dbReference type="Pfam" id="PF01494"/>
    </source>
</evidence>
<dbReference type="InterPro" id="IPR036188">
    <property type="entry name" value="FAD/NAD-bd_sf"/>
</dbReference>
<dbReference type="SUPFAM" id="SSF51905">
    <property type="entry name" value="FAD/NAD(P)-binding domain"/>
    <property type="match status" value="1"/>
</dbReference>
<keyword evidence="1" id="KW-0560">Oxidoreductase</keyword>
<dbReference type="InterPro" id="IPR002938">
    <property type="entry name" value="FAD-bd"/>
</dbReference>
<dbReference type="Proteomes" id="UP000600946">
    <property type="component" value="Unassembled WGS sequence"/>
</dbReference>
<protein>
    <recommendedName>
        <fullName evidence="3">FAD-binding domain-containing protein</fullName>
    </recommendedName>
</protein>
<dbReference type="RefSeq" id="WP_161244778.1">
    <property type="nucleotide sequence ID" value="NZ_BMUU01000003.1"/>
</dbReference>
<dbReference type="Gene3D" id="3.50.50.60">
    <property type="entry name" value="FAD/NAD(P)-binding domain"/>
    <property type="match status" value="1"/>
</dbReference>
<feature type="domain" description="FAD-binding" evidence="3">
    <location>
        <begin position="5"/>
        <end position="333"/>
    </location>
</feature>
<proteinExistence type="predicted"/>
<evidence type="ECO:0000313" key="4">
    <source>
        <dbReference type="EMBL" id="GGY27308.1"/>
    </source>
</evidence>
<dbReference type="EMBL" id="BMUU01000003">
    <property type="protein sequence ID" value="GGY27308.1"/>
    <property type="molecule type" value="Genomic_DNA"/>
</dbReference>
<evidence type="ECO:0000256" key="1">
    <source>
        <dbReference type="ARBA" id="ARBA00023002"/>
    </source>
</evidence>
<dbReference type="GeneID" id="96290098"/>
<dbReference type="InterPro" id="IPR050493">
    <property type="entry name" value="FAD-dep_Monooxygenase_BioMet"/>
</dbReference>
<dbReference type="PANTHER" id="PTHR13789:SF309">
    <property type="entry name" value="PUTATIVE (AFU_ORTHOLOGUE AFUA_6G14510)-RELATED"/>
    <property type="match status" value="1"/>
</dbReference>
<keyword evidence="5" id="KW-1185">Reference proteome</keyword>
<dbReference type="PANTHER" id="PTHR13789">
    <property type="entry name" value="MONOOXYGENASE"/>
    <property type="match status" value="1"/>
</dbReference>
<gene>
    <name evidence="4" type="ORF">GCM10010326_21080</name>
</gene>
<dbReference type="Pfam" id="PF01494">
    <property type="entry name" value="FAD_binding_3"/>
    <property type="match status" value="1"/>
</dbReference>
<organism evidence="4 5">
    <name type="scientific">Streptomyces xanthochromogenes</name>
    <dbReference type="NCBI Taxonomy" id="67384"/>
    <lineage>
        <taxon>Bacteria</taxon>
        <taxon>Bacillati</taxon>
        <taxon>Actinomycetota</taxon>
        <taxon>Actinomycetes</taxon>
        <taxon>Kitasatosporales</taxon>
        <taxon>Streptomycetaceae</taxon>
        <taxon>Streptomyces</taxon>
    </lineage>
</organism>